<feature type="domain" description="Reverse transcriptase" evidence="8">
    <location>
        <begin position="514"/>
        <end position="690"/>
    </location>
</feature>
<dbReference type="GO" id="GO:0016787">
    <property type="term" value="F:hydrolase activity"/>
    <property type="evidence" value="ECO:0007669"/>
    <property type="project" value="UniProtKB-KW"/>
</dbReference>
<dbReference type="Gene3D" id="3.30.70.270">
    <property type="match status" value="2"/>
</dbReference>
<dbReference type="GO" id="GO:0003964">
    <property type="term" value="F:RNA-directed DNA polymerase activity"/>
    <property type="evidence" value="ECO:0007669"/>
    <property type="project" value="UniProtKB-KW"/>
</dbReference>
<evidence type="ECO:0000256" key="4">
    <source>
        <dbReference type="ARBA" id="ARBA00022759"/>
    </source>
</evidence>
<dbReference type="SUPFAM" id="SSF56219">
    <property type="entry name" value="DNase I-like"/>
    <property type="match status" value="1"/>
</dbReference>
<evidence type="ECO:0000313" key="10">
    <source>
        <dbReference type="Proteomes" id="UP001187531"/>
    </source>
</evidence>
<dbReference type="EMBL" id="JAVRJZ010000020">
    <property type="protein sequence ID" value="KAK2706490.1"/>
    <property type="molecule type" value="Genomic_DNA"/>
</dbReference>
<keyword evidence="2" id="KW-0548">Nucleotidyltransferase</keyword>
<dbReference type="InterPro" id="IPR041373">
    <property type="entry name" value="RT_RNaseH"/>
</dbReference>
<organism evidence="9 10">
    <name type="scientific">Artemia franciscana</name>
    <name type="common">Brine shrimp</name>
    <name type="synonym">Artemia sanfranciscana</name>
    <dbReference type="NCBI Taxonomy" id="6661"/>
    <lineage>
        <taxon>Eukaryota</taxon>
        <taxon>Metazoa</taxon>
        <taxon>Ecdysozoa</taxon>
        <taxon>Arthropoda</taxon>
        <taxon>Crustacea</taxon>
        <taxon>Branchiopoda</taxon>
        <taxon>Anostraca</taxon>
        <taxon>Artemiidae</taxon>
        <taxon>Artemia</taxon>
    </lineage>
</organism>
<keyword evidence="10" id="KW-1185">Reference proteome</keyword>
<dbReference type="CDD" id="cd09274">
    <property type="entry name" value="RNase_HI_RT_Ty3"/>
    <property type="match status" value="1"/>
</dbReference>
<sequence length="1043" mass="117362">MVSTQETAIDSLGLTSSLMMTNARPRTGFLKTTECFRIGYWNVRTVNQETQPGKLNSVMRTLDKFRIDIAGLSETRLTGFGTLNSETYHILYSGLETRKEAGVGMALSSWAKKCLVDWEPINERILRARFATSQAKLTAIVVYAQTNDIVDQTKDDFYRVLSNVVAKAHRHDIVTLCGDFNAKVGSDTSYAPAILGRHGLGEINDNCSDRIREKLLSEGGTLTLARAIEICRAIESVQKTQAQMTAANKTSVTMMKQEIDALKKQYNNKECYFCGAPYTKNHNCPARGKTCSKCNKLNHFAKVCKSKGVNEISQQEAGTSASEFMIDTVNSMLVKHADGPDAVIRIVDQKLDLVFKIDTGAEANVLPVSDYNSMVPKPRLQPTKDILTSYSGERQQVSGFVELCICYKESEKKVHQFHVVNTDRKPILSRKTSQNMKLIKFILNVQNEPATSMKPETARILEEYGDVFEGVGKLPGKCKIHLKEGAVPTVQPPKRVPFALQEKLKEELDRLEVMGIIEKTTTPPEWVNSIVVVQKPNGSLRICLDPVDLNKWVQRPYHPIPSFDDVAAKCSGSNTFFKLDARQGYWSMELDEESSLLTTFSTTFGRYRWKRYPFGVKSAQDEFQRKMEEVFEGFDIGLIIDDIAGTAANTEDHDAKLRLVLQRAREKGVRFNRDKCIFNALSIPYFGHLLTTDGIKADPEKTKAIANMPAPESHEQIQVLLGMYNYLARYIPNLSTLNHPLRELSKSKTYDWTTQYENARKQIQASICKNLSYFDHKNRNVEVIVDASQHGLGAQLVVDNKTVAFGSRSLSGAEKRYSQIEKEMLAVTYACKHFRQYIYGRTTTVTTDHKPLESIIKKPISKAPPRLQRMMIAVQNYDIQVIYRPGSEIPVSDALSRLHLPETDPDTQHDSEFARMERSTDGTGDRSETETKVCPPSRSLKQRPRNPVYLEINPTYLLEEIRIEHPQIGIEHPHSVPSSPTNFPTPPRATTKPAKRFATPLADAATAESPSRSPSHLTQRPRQPLRGTTRSGRITKPPTRLNL</sequence>
<dbReference type="InterPro" id="IPR043502">
    <property type="entry name" value="DNA/RNA_pol_sf"/>
</dbReference>
<dbReference type="Gene3D" id="3.60.10.10">
    <property type="entry name" value="Endonuclease/exonuclease/phosphatase"/>
    <property type="match status" value="1"/>
</dbReference>
<keyword evidence="4" id="KW-0255">Endonuclease</keyword>
<feature type="region of interest" description="Disordered" evidence="7">
    <location>
        <begin position="970"/>
        <end position="1043"/>
    </location>
</feature>
<protein>
    <recommendedName>
        <fullName evidence="8">Reverse transcriptase domain-containing protein</fullName>
    </recommendedName>
</protein>
<dbReference type="Gene3D" id="3.10.10.10">
    <property type="entry name" value="HIV Type 1 Reverse Transcriptase, subunit A, domain 1"/>
    <property type="match status" value="1"/>
</dbReference>
<gene>
    <name evidence="9" type="ORF">QYM36_016506</name>
</gene>
<feature type="region of interest" description="Disordered" evidence="7">
    <location>
        <begin position="899"/>
        <end position="945"/>
    </location>
</feature>
<keyword evidence="6" id="KW-0695">RNA-directed DNA polymerase</keyword>
<dbReference type="CDD" id="cd05481">
    <property type="entry name" value="retropepsin_like_LTR_1"/>
    <property type="match status" value="1"/>
</dbReference>
<dbReference type="FunFam" id="3.10.20.370:FF:000001">
    <property type="entry name" value="Retrovirus-related Pol polyprotein from transposon 17.6-like protein"/>
    <property type="match status" value="1"/>
</dbReference>
<evidence type="ECO:0000256" key="1">
    <source>
        <dbReference type="ARBA" id="ARBA00022679"/>
    </source>
</evidence>
<dbReference type="Gene3D" id="4.10.60.10">
    <property type="entry name" value="Zinc finger, CCHC-type"/>
    <property type="match status" value="1"/>
</dbReference>
<dbReference type="InterPro" id="IPR000477">
    <property type="entry name" value="RT_dom"/>
</dbReference>
<proteinExistence type="predicted"/>
<dbReference type="CDD" id="cd09076">
    <property type="entry name" value="L1-EN"/>
    <property type="match status" value="1"/>
</dbReference>
<dbReference type="CDD" id="cd01647">
    <property type="entry name" value="RT_LTR"/>
    <property type="match status" value="1"/>
</dbReference>
<feature type="compositionally biased region" description="Basic and acidic residues" evidence="7">
    <location>
        <begin position="899"/>
        <end position="931"/>
    </location>
</feature>
<dbReference type="Pfam" id="PF00078">
    <property type="entry name" value="RVT_1"/>
    <property type="match status" value="1"/>
</dbReference>
<evidence type="ECO:0000313" key="9">
    <source>
        <dbReference type="EMBL" id="KAK2706490.1"/>
    </source>
</evidence>
<name>A0AA88HCE8_ARTSF</name>
<evidence type="ECO:0000256" key="7">
    <source>
        <dbReference type="SAM" id="MobiDB-lite"/>
    </source>
</evidence>
<dbReference type="SUPFAM" id="SSF56672">
    <property type="entry name" value="DNA/RNA polymerases"/>
    <property type="match status" value="1"/>
</dbReference>
<keyword evidence="1" id="KW-0808">Transferase</keyword>
<evidence type="ECO:0000256" key="2">
    <source>
        <dbReference type="ARBA" id="ARBA00022695"/>
    </source>
</evidence>
<dbReference type="PANTHER" id="PTHR37984:SF8">
    <property type="entry name" value="CCHC-TYPE DOMAIN-CONTAINING PROTEIN"/>
    <property type="match status" value="1"/>
</dbReference>
<evidence type="ECO:0000256" key="5">
    <source>
        <dbReference type="ARBA" id="ARBA00022801"/>
    </source>
</evidence>
<evidence type="ECO:0000259" key="8">
    <source>
        <dbReference type="PROSITE" id="PS50878"/>
    </source>
</evidence>
<dbReference type="AlphaFoldDB" id="A0AA88HCE8"/>
<comment type="caution">
    <text evidence="9">The sequence shown here is derived from an EMBL/GenBank/DDBJ whole genome shotgun (WGS) entry which is preliminary data.</text>
</comment>
<dbReference type="InterPro" id="IPR043128">
    <property type="entry name" value="Rev_trsase/Diguanyl_cyclase"/>
</dbReference>
<dbReference type="InterPro" id="IPR050951">
    <property type="entry name" value="Retrovirus_Pol_polyprotein"/>
</dbReference>
<dbReference type="GO" id="GO:0004519">
    <property type="term" value="F:endonuclease activity"/>
    <property type="evidence" value="ECO:0007669"/>
    <property type="project" value="UniProtKB-KW"/>
</dbReference>
<keyword evidence="3" id="KW-0540">Nuclease</keyword>
<dbReference type="PANTHER" id="PTHR37984">
    <property type="entry name" value="PROTEIN CBG26694"/>
    <property type="match status" value="1"/>
</dbReference>
<keyword evidence="5" id="KW-0378">Hydrolase</keyword>
<accession>A0AA88HCE8</accession>
<dbReference type="PROSITE" id="PS50878">
    <property type="entry name" value="RT_POL"/>
    <property type="match status" value="1"/>
</dbReference>
<feature type="compositionally biased region" description="Polar residues" evidence="7">
    <location>
        <begin position="1008"/>
        <end position="1032"/>
    </location>
</feature>
<evidence type="ECO:0000256" key="3">
    <source>
        <dbReference type="ARBA" id="ARBA00022722"/>
    </source>
</evidence>
<dbReference type="Proteomes" id="UP001187531">
    <property type="component" value="Unassembled WGS sequence"/>
</dbReference>
<reference evidence="9" key="1">
    <citation type="submission" date="2023-07" db="EMBL/GenBank/DDBJ databases">
        <title>Chromosome-level genome assembly of Artemia franciscana.</title>
        <authorList>
            <person name="Jo E."/>
        </authorList>
    </citation>
    <scope>NUCLEOTIDE SEQUENCE</scope>
    <source>
        <tissue evidence="9">Whole body</tissue>
    </source>
</reference>
<dbReference type="Pfam" id="PF17917">
    <property type="entry name" value="RT_RNaseH"/>
    <property type="match status" value="1"/>
</dbReference>
<dbReference type="InterPro" id="IPR036691">
    <property type="entry name" value="Endo/exonu/phosph_ase_sf"/>
</dbReference>
<evidence type="ECO:0000256" key="6">
    <source>
        <dbReference type="ARBA" id="ARBA00022918"/>
    </source>
</evidence>